<feature type="region of interest" description="Disordered" evidence="1">
    <location>
        <begin position="6372"/>
        <end position="6447"/>
    </location>
</feature>
<feature type="compositionally biased region" description="Basic and acidic residues" evidence="1">
    <location>
        <begin position="5053"/>
        <end position="5086"/>
    </location>
</feature>
<feature type="region of interest" description="Disordered" evidence="1">
    <location>
        <begin position="2867"/>
        <end position="2910"/>
    </location>
</feature>
<feature type="compositionally biased region" description="Basic and acidic residues" evidence="1">
    <location>
        <begin position="5188"/>
        <end position="5212"/>
    </location>
</feature>
<feature type="compositionally biased region" description="Polar residues" evidence="1">
    <location>
        <begin position="6932"/>
        <end position="6943"/>
    </location>
</feature>
<feature type="compositionally biased region" description="Basic and acidic residues" evidence="1">
    <location>
        <begin position="4671"/>
        <end position="4681"/>
    </location>
</feature>
<feature type="compositionally biased region" description="Basic and acidic residues" evidence="1">
    <location>
        <begin position="6372"/>
        <end position="6395"/>
    </location>
</feature>
<evidence type="ECO:0000256" key="1">
    <source>
        <dbReference type="SAM" id="MobiDB-lite"/>
    </source>
</evidence>
<feature type="compositionally biased region" description="Acidic residues" evidence="1">
    <location>
        <begin position="1783"/>
        <end position="1800"/>
    </location>
</feature>
<feature type="compositionally biased region" description="Basic and acidic residues" evidence="1">
    <location>
        <begin position="5982"/>
        <end position="5993"/>
    </location>
</feature>
<feature type="compositionally biased region" description="Polar residues" evidence="1">
    <location>
        <begin position="1865"/>
        <end position="1876"/>
    </location>
</feature>
<feature type="compositionally biased region" description="Basic and acidic residues" evidence="1">
    <location>
        <begin position="1909"/>
        <end position="1920"/>
    </location>
</feature>
<reference evidence="3" key="1">
    <citation type="submission" date="2025-08" db="UniProtKB">
        <authorList>
            <consortium name="Ensembl"/>
        </authorList>
    </citation>
    <scope>IDENTIFICATION</scope>
</reference>
<accession>A0A8D1HIM2</accession>
<feature type="compositionally biased region" description="Basic and acidic residues" evidence="1">
    <location>
        <begin position="2892"/>
        <end position="2910"/>
    </location>
</feature>
<feature type="compositionally biased region" description="Basic residues" evidence="1">
    <location>
        <begin position="7101"/>
        <end position="7113"/>
    </location>
</feature>
<feature type="region of interest" description="Disordered" evidence="1">
    <location>
        <begin position="2139"/>
        <end position="2181"/>
    </location>
</feature>
<feature type="region of interest" description="Disordered" evidence="1">
    <location>
        <begin position="382"/>
        <end position="477"/>
    </location>
</feature>
<feature type="region of interest" description="Disordered" evidence="1">
    <location>
        <begin position="1759"/>
        <end position="1800"/>
    </location>
</feature>
<feature type="compositionally biased region" description="Basic and acidic residues" evidence="1">
    <location>
        <begin position="2442"/>
        <end position="2452"/>
    </location>
</feature>
<feature type="region of interest" description="Disordered" evidence="1">
    <location>
        <begin position="6600"/>
        <end position="6621"/>
    </location>
</feature>
<feature type="domain" description="Coiled-coil" evidence="2">
    <location>
        <begin position="5585"/>
        <end position="5709"/>
    </location>
</feature>
<feature type="region of interest" description="Disordered" evidence="1">
    <location>
        <begin position="789"/>
        <end position="817"/>
    </location>
</feature>
<feature type="region of interest" description="Disordered" evidence="1">
    <location>
        <begin position="576"/>
        <end position="605"/>
    </location>
</feature>
<feature type="compositionally biased region" description="Basic and acidic residues" evidence="1">
    <location>
        <begin position="987"/>
        <end position="998"/>
    </location>
</feature>
<feature type="region of interest" description="Disordered" evidence="1">
    <location>
        <begin position="4840"/>
        <end position="4907"/>
    </location>
</feature>
<feature type="compositionally biased region" description="Polar residues" evidence="1">
    <location>
        <begin position="2697"/>
        <end position="2708"/>
    </location>
</feature>
<feature type="region of interest" description="Disordered" evidence="1">
    <location>
        <begin position="5023"/>
        <end position="5086"/>
    </location>
</feature>
<feature type="domain" description="Coiled-coil" evidence="2">
    <location>
        <begin position="4314"/>
        <end position="4485"/>
    </location>
</feature>
<dbReference type="Pfam" id="PF15804">
    <property type="entry name" value="CCDC168_N"/>
    <property type="match status" value="10"/>
</dbReference>
<dbReference type="PANTHER" id="PTHR35542:SF2">
    <property type="entry name" value="LEUCINE-RICH REPEAT TRANSMEMBRANE PROTEIN CCDC168"/>
    <property type="match status" value="1"/>
</dbReference>
<feature type="compositionally biased region" description="Basic and acidic residues" evidence="1">
    <location>
        <begin position="4283"/>
        <end position="4317"/>
    </location>
</feature>
<feature type="domain" description="Coiled-coil" evidence="2">
    <location>
        <begin position="5078"/>
        <end position="5186"/>
    </location>
</feature>
<feature type="region of interest" description="Disordered" evidence="1">
    <location>
        <begin position="2545"/>
        <end position="2577"/>
    </location>
</feature>
<feature type="domain" description="Coiled-coil" evidence="2">
    <location>
        <begin position="3834"/>
        <end position="3911"/>
    </location>
</feature>
<feature type="domain" description="Coiled-coil" evidence="2">
    <location>
        <begin position="3006"/>
        <end position="3133"/>
    </location>
</feature>
<feature type="region of interest" description="Disordered" evidence="1">
    <location>
        <begin position="970"/>
        <end position="998"/>
    </location>
</feature>
<feature type="compositionally biased region" description="Polar residues" evidence="1">
    <location>
        <begin position="5788"/>
        <end position="5798"/>
    </location>
</feature>
<feature type="compositionally biased region" description="Basic residues" evidence="1">
    <location>
        <begin position="2055"/>
        <end position="2067"/>
    </location>
</feature>
<sequence length="7321" mass="818446">MKTNKNKNVMFSSDFNFSRTSRIIIESEDLDVAPFPPAHLFLSRDQVRLLEENVRNQIPLKSKASLESKATHLYSSSQESLIQNQHSVRMDIFAQAQDSFPGQSDTQYQSFSEAQFTSQARESVNNQESISSHADVKARYFALPQELMKKPLSSSTHASFQTKDMVRNQPSVEVPHSVETKDSIEGLDSDKKHLDEAQYSVWFEDSNEIKYLIQLENTIFKNARFLVLTLNPKSVVKGLPQLKSVRTKGRKQIASSKLKRYHAYGSVPLAPTLNRQKKRRKSLHCKSKFRLRVPPQKSKETPTSRVFQITGISCHTSECSKLRHRYVKKKALHQRKSIPGIVLRLIYVFKFVPPYSRKYSQKRLVRSMPDLIGCGRFLLKQQHKSPHAEQVSHAGSTKKGGTSESTKNTEAHGRETTGLKSISPKIPPQPEPSLMASTYQRKTPRSPLIKTTWKDKESRKDPVTQAQKMDPAASCVPNSGNTADLHVAKHETPLEASIPEPLWKVVSSPHMDLGKKMETWEDLQSTENSYLPLSNGGGLATSTSERQRCFRKGNTQEQKDFLELVLESSDVSLLVSPGTKKHKSSEQSAGIKIQESTEDVSEKEKKPLMLSVTGCVDRRKGEELERDTRSNIKKMQDKRIPNAFHDATHTAISEPPPVDVHSRFKTKADSSEIGLSHSVVKQDELRDDKMIQSVEYVEKGYMFEKPQEHDKEEEQQALQEAVPQLAHGFRSTLQPTQKPKYVNFEIGQSSSESRRSHNQELEVQPQTLSTETIVGTRPSYTVAPCQVEKLQPRADRPTEGETAEPAHPLPVSASLPVLTETAERGVPFGRSPRKTLDEQIAEEKEALKRVLPEVALESFHRHMLPLSGFKRKRIRNKLSGTISLLGPESVIMKVKKPPILRRRRLKGSFKILMKQRLQDQIVAERLVNVIEPRLSVLPHVRTQSRLNADDHGLSKLKQEKAEVKREECSDTINKGSDSGNAPKAAKLQHEMEGDKKASPDAFLQDSWNLRLDAYPEKELKTKKEMQQPSTVAEVMVEPIHYTIVDPFHTANVKTSLTTQTGTRCTTDSEMPPSASEKSLTRDPLNQTRGRDVPDYGSDTSEMGYYFPETKAELAAIVRETLNCHMPALSHFKKKKNRVRFSFLGCTVKPQSVHMKEPKPSLSRMCNISRHRKKLESSFKGKFKKINQANGLVYEYLNTLYCPLQNRLQGESDSCYNEVQLHGLTDVGRPRYVDFFDRSSEFCGREENVQDGDKEEQKPLLRTAAQPSQYLWINACQGKETHFTEPVSTPDHLTQEPPIHEQDRQHQTCFPQMALQAGLQMCPRETKELLKTSRLEDGIIASMGLEILPPETGNTSLEKPLNTTPERGLPSGGNLEREPEAYLVGKNSELAPNLQVTFLQSSDSAEPLVSKSKRKKITLKLARKQKTMSGRHRTMREQKPSSILHVLDGLQNKELQCNLKAKMKSLQQNESTAAAFLDIIHFKVPRLNVEREMLRITRPSLMQLMQEKSPNGREVCRPDSLDTSSLCNHVKYEKEEPGEQEDFPAPENSQGFIFNVYQKKDHAFVKSDEEPEEAGSIDMQAQPPTHCTQTLLSSAPCPALAQFQFGKLDSSARFSPPMSGEANFDEKVFSARECGVPSGVNHQEEQASDIEKKERVTSDLCSAALSVSKSKRNFKHHANRKIFMNPKHGILKAKKPSISYMLNIKGGAGPNHRKELGCDWTTKMKEEDQGEKTEDGMYSLLNFIPDAHRYSKREREMDMLGEKRLSSEQVKQEISPEEGTVTSDDTEESNLEDEDEDESEQEMLLNVIPQHSQHFIFCSGQAEELTLHTSKNKGRGKILFVIEQGIPPQTQPADPVQPGEPKRSHQSQTGTTRTASSDFPLLTSKESRTGRVSTDTGRPSVPRRGSHTGEQYHPRQSHEGKAAVPKDLQATLLEPLDVSAPDLSGSKRQRKTFTCRAFKSKMSPRGVAMKARKAPISQIFNIPGNSCLKTLPPKTRKSQIVYFLIHAKYSGVLDDLTLERKEGLTHESPAGVIPTLVSSVSKRKKKDLKLTDKRNRMSHTRTPWKAKKAPISQMSDVTKRGVPRYSRQIEHHCKTMMKRGQPVAGIIPNVISSPTSGNVETGMPCKTTFSRELLQQEQASGGERTWCDGSTGEEGRASSLRKEIRGHSGEAGPRNSQQVTVHAHKMKEPRLVKSDLERKYSAKGKPPELLTIAQELQQYALFTRGVAPSASGSTLNSPPLEKLPKRTKTQKGLQDAGSASVLSPVAEKSLRGSFIAVAQSDVPSGRGPGKKLSSAVPEGKIRLGEDLQARPLQSFGFSMPASSEIKGLRSAARTPKSRIGQAQMAVIFKTTSTTRSGAPPRGKKQIYILGDTAKGLSQSMPGTFANTFFPPTPGPPALRTHKKLKAKKCPLRKKSSIIELKRNEGKKLCTHSSSKWSTSRNTSESRRQNETEGNEVRIKARLKFLPRTGSRKDQTMLVTEEQVQQHTLVSENILESPCSFLKIPFPTEKLRIIPPQTEVLPRPSEKISCPKRGKAMSGGLAVAGAEYSPASDGAPARKLDVPGAGSLKREEKEENTDTQKVIKYPRSEISVLEDPDDESSSRNVDGHFAKKHKELQRDLLALSMTSFLSESERQEKAFTFPERKDLKGAECRTMKAKKPLCSQVLNSTKHGNLCCRNGQEGKLKPMIKDMQHGKSMTEAFSSPTPVSTDNKLDIETNGTPKPRMDPPRGKMHSHTSAQLEKPPCDGGAWEADLMVTQSRSSNTGNTHVPCEKKEKNTPDTLAESVPQSSQCFHFSSHHMKNLDPCKSESKMHSSEARGTWNLSCAMQKKRQEKHVRETILEPLSRNVMNFIQVQTLKTSLHNQGGIQYIVDPKTPLPKAQKSETGSTQCGDPWDGKPGRKRESPISKEKARNQNDFVRKAKILIPKADKSLIEMRYLNVRECSGSLQPREDTAPRGQKKQQEPCVPGTSQDSAYAYALKYPKIIKHSAKAETASMKNTTYTEQVKSKAKKPPVSLTCNTIGYGSQSNKEDMSRYIQKQKGFRQAQAEAELVLNTICDCGLIPSKIRELMERKREKGKPPKLVHSPPPPTLEKSLSQRQMAFSQSMRKSAISRNSKTLRWYVGEQKENQVASAALLPQCRYRFVISQQLKKETDHVKFTVDLKREVYPDVLSQKRETSGAMSDISNIRMHTKHEFLTAQRAKKGDEAIVQGSVSAPKGREVFEKTDMSLSSEGQTVLIPELAASQLKICKKQELLKQGSISYLEPSTFPLAETPHPENTGKVPEDDAYTERKSVSHLLRREGLKETDILQGSKGQTFLCTNVEVQQNVSAAQKDSVSCPSGEPLLVKQTVDATRKKNVSIPFVSNANPWRKEKSKLMDILSKSNEQKINLLQKVRAKQQRSSNQKAESILKSISSCILHQLHIETLQEEGSAKGMSSTVLSPVVEEASSKADNPVDQPPCSEGVNLRIGGRREHPQESMCKALPTPVSDSLTATLQIKLPRVKKAVKEVGDLTYHTPNTEGLGLPVVGKEGGQPECTQHICPNLTSHPSRTVFQSNTPYEKKALEKGVSTVAYTPSAEGIGSPVTRQGEQQEKCTFEALLKSAFHSQACLLPVPTPVQREKLDDLRMMHFEYSTPQTKEALKGKDLIVGYSQKSEKRQSLPSIEHKQQHLWIPSEYFLEHTSYPQNDPWPPSHLTPPTKEALSEMGNVSSETRGWLKQDLISEDQLNTRCQYGLEWTVPLIPPRQRKNQNLRLPLESFRISTVKNQNVSVLKGKKSSGGEQIIDSISNGISPKLRVRKKMRLWKAYQKRVQKQVYLPGLFLHSLPIYMPLWPGSKRRKNKVEQGVKKGITCPQRTLMLEKSVFSNTFDTADYSTPGNRPEHQWNIKEKMAYVEHRKVKPDLVVTNIYEFIPCLPHLKLNKKTIDERFSNNVKRTKQPISQKNDRLKGINMKGRMEPSIILKAEQSSLSPIPSEMELPILLNVKKQEIKVQKGEGKAGMKLTNVPSLAHSNLSSRIKLAKDESGIPRSCLPPLKAQASSNLRRASFAESINRESLSNVIDAEHLPQKKEEDGDSIVYMKALRGHESATLKRKKKLFKHTPHGKEPQWKNKEQEKMMQEDKSDLDVVRNKPHVCIPSSPHLEQRGPGLREEAGVQGITGFCLPPLTLQELSDAMTVCQEPTDAILHSIKRAKYRLWKNEDEMARALEERRPPQKRALGANQSPVTQALQLNIKEKEEKVQEDKDERVGIQRKSRDSTSSPPSSEVDPRRKGEAVMLRSTRSPFLHPEPQEPSDRGKVARQKSVDGVEKAKEHITQEEEKRGKMAKVMPLRRKKSPDSQEIQLDIKENKEKTQRMKGEPNVVLTCTSIPATSVKLDKSIKKADYRADTTRCSLPELLHQKLPAVVKKANKESTEGVITSAVQEAEKHVPQKEEGRGKAVNTNSLIHPKGTPSKAKISLHPREPSTPGTRDPQVREVQTNRRKNLAEVQERKVLTAPCLRQFPVNKDTEGKQEGQGIIRLHLPPSWPRESSHAEKFTHPVSPVNYISRNSRGTKYGRQKEEDKANIFMEDLMHPKCLALKAKKSPLFQILKAKKLQVSIREQMKRGQEGSKDTVVLLSKICPFATSSTHLKFDTIKEEEGEPGILRNLVPPPEPQDPLLSVQTAPPKWTDSHRKKGERYPPWKEKDGVQTAALSVSLCPSGRDFKAKTPTPPGVLSDAEHGALSRRKEAESCTEGRGGQGLGRAEGADVAPTKTPPSSPSPSHRKWDAGAKGDKDLLITAGSSRSPFQLPESSGARSIRCTDSSHGISSCNVIIHANRLVPYKEAMVSVKAKDGNDRLYPRVVTLEAHTSPLSHPHSRKRPPLDVREQGKGAQKGRGEPKAALREPCASLPPSSRLKWDPSRRGKEDTGGITRSCFPPLKIHDPFTPSTKADPKSCDGFMLKEERLKTATQEKMPPVPVHQKAKEFPLSYLLDTKELRGEIREPKKKVQREDGDLVAKLKNICTSLLTLQYCQPDSPGERYMIRMTKVPLAQEQSKQSSPAVKTEDAKTPDGELATEVKQSKEHILQRGETDRERNVDTCSRPDPHYLDLKAKESPLLLTQNLRDLQQKTKEQEGKVQEGKWQPKDVTLAETCTSASFPPRPNEKPSVREEGTQTSSPVNAQKSLGSEEELHADPTASSPQKETRLPPNEEEGGTERRNFKSSKRAENEKQESKDEPGRVLTRWAPSSPSPLPFQSDKEVQVGGDVLATHERSVQPRRSNAGEIIARTESVSGNITRAVQTQTTSSSLSPLTLRLEKEVQVGDDVLATHERSILPRRSNAGEVAYTESVSGNLRRDVQTQTTSSSLSPLPFQSDKEVQVGDDMLGVHKRSVQPRRSNAGAIIARTESVSGNITRAVQTLTTSSSLSPFTFKSDKEVQVGGDMLAMHERSVLQRRSNAGEIIAHTESVSGNISRAVQTQTTSSSPSPLPLRLDKEVQVGGDMPAVHKRSVLPRRSNAAEIAYTESVRGNITRDVQTQTMSSSLSPFTFKSDKEVQVGGDMPAMHERSVLPRLSTAVVHTESVSSDVVRHVQTKEQRTPGKAERDRASAADPRCATQTKDRTLGSRKPAPSHTLHRTELYLHVAGGGPKAPEGPGEPPCLAVRKIHVSQPPAKPKLDKGTQVDEGRLGIKRPSLLPQMLSALSERKERAGTKGIGGNVIERKQHVSEKEKKDAVTKVDLRLKTYGREALASPISNILRTREFVLNVIKEPEEKRHKGPAGPGVVLTRTFLSIPSPPLYLDSGSKTDKEASGIRRSSCAQRNLQASADTRKTATRETAAGEGETVHTKPSVPEEVRQWTSNFMVSVQCRKDPPRVRSEGDLSRFLFNSQQEDFYFTGFGAIRSEKRLECFLTGPEDPQEKYRAEALTTFLSFPIMDLTTIENLKKETEIMTNLTQKISPPVLVSLPRKTPKDIHAPLGPPVSAEGCPAAEQGAHQCDTLSRASPGSAGAYKFDRPEGDRQNNEKISTMSPPNVLDPQTKESLEEMNITRSNASPNTEQEIFLKKQVVLRSGSGQKTRLDSSLSLKIPLPNGKQRTPLEIDMHKQTTVYPGLQTLRGTDMGVTEFNALNGKKEQATIVPEQEACNLDLLRKSFSSCFTFPLQSGDLEKKTKTDTSPPIHFEQNKLEMKEGILKIDTNIAVRLEEDKIEMRKRTIVNLEKDKIKMDTSNTINLRTVSPKAEEPAVKTRVFTRVPNSCPIKQKHKKEREVSGAKQNIQLQKMFQKHTLGSFYAYIPLPSKFGDQKGRLTVADLKRELSSKHVNMNIPKHPILHILGNTGHSTPSNRKKLEYNFNKPKTASWSEGASEIFIRSLSISMSPSHPKGTVKSETIQEQAKRTCLSKFQEKSPNTRETVERDNSSAVRKRDQNFISTVPRDSQPFVTDGQQTHKCPSVKSEANLSSESNRNLTPQTKGRVASEHAISRAVKEPGLLMIEQEKAPKPIQTPTECASMSEDSKKKVDTHTENTLSMNISPPGVEAPQCETQLSDTVDCDLSPEHRDHGGPLQDTTTREVQQQQTSPGTVSVPTQLKSNEIKIVIDSPSAESLRPLYEAVQNVFESQVKNMLQDKTFADPLEEGEDNKPGDGKSPAFAGGPAATSMTVHLKLRPKPILENLTCKGKNKLTSHLASKAPEIKQNLIPEMVKRSFQEFNCYPHQAISKYNSWRLNPKHKNMCFLSLEGTDNIDFNLKHKYTQDSPPASHMKSLTVNVSSGREDIITKSKTLNELERKTSPLTSAREMPLPHILQNYSVEGKNKLLIHFSMKTLEIQMKAFPQMMRESYTMANAQDGQKPLSKCIHSDVKIPRQKNRIVLLFEEKSLHQLDLNLRYKYLRFLLGLPAQSMFPKPEALPKHILKLQTVALCKKVDDGGESGGLSIDAEPLEQHISFKKQSLRENSSLIRKCLGPTQEGTSDSDQHSTAQKRDTTALPKLTSHVAPEKEKQCHVWFQDTNACESVDLKTKEKDHDLADARSVQSLEDFTDSQTNNVSSDNFEGCSALRARESEECLFLDANSYLSQESQNILFELQEGLPLEFLYKKKKVNTGLQPFHRDDSGSHHVKGCQKLSSVVTPPSYESHKSRKHRSSSKMRHRPPDSRCDSSLNTIDNPSGSSSSPFSEENLSPSTRSRKSYSVVPLTEANIKLHLAKSQGRPHRHLDSKEGRKAKLDSLRKDKSPWEYDRSYTQSTEKRTRKKKGRDYESERSAYVPSKRKSASKPLQEDMDFYSETKQNQPFFYACVPADSLGITPQTIRWTVPPKTLRKRNFRVPLVAKISSSCSIWSSSKKLLGSLLESFSLVHPQ</sequence>
<feature type="region of interest" description="Disordered" evidence="1">
    <location>
        <begin position="1349"/>
        <end position="1374"/>
    </location>
</feature>
<feature type="compositionally biased region" description="Basic and acidic residues" evidence="1">
    <location>
        <begin position="2152"/>
        <end position="2167"/>
    </location>
</feature>
<feature type="compositionally biased region" description="Basic and acidic residues" evidence="1">
    <location>
        <begin position="5103"/>
        <end position="5118"/>
    </location>
</feature>
<feature type="compositionally biased region" description="Basic and acidic residues" evidence="1">
    <location>
        <begin position="5559"/>
        <end position="5580"/>
    </location>
</feature>
<feature type="region of interest" description="Disordered" evidence="1">
    <location>
        <begin position="4694"/>
        <end position="4763"/>
    </location>
</feature>
<feature type="compositionally biased region" description="Polar residues" evidence="1">
    <location>
        <begin position="6396"/>
        <end position="6439"/>
    </location>
</feature>
<feature type="region of interest" description="Disordered" evidence="1">
    <location>
        <begin position="1058"/>
        <end position="1095"/>
    </location>
</feature>
<feature type="domain" description="Coiled-coil" evidence="2">
    <location>
        <begin position="4552"/>
        <end position="4756"/>
    </location>
</feature>
<feature type="region of interest" description="Disordered" evidence="1">
    <location>
        <begin position="2696"/>
        <end position="2740"/>
    </location>
</feature>
<feature type="region of interest" description="Disordered" evidence="1">
    <location>
        <begin position="2053"/>
        <end position="2081"/>
    </location>
</feature>
<dbReference type="InterPro" id="IPR053366">
    <property type="entry name" value="LRR_transmembrane"/>
</dbReference>
<feature type="compositionally biased region" description="Basic and acidic residues" evidence="1">
    <location>
        <begin position="4228"/>
        <end position="4251"/>
    </location>
</feature>
<dbReference type="InterPro" id="IPR031624">
    <property type="entry name" value="CCDC168_N"/>
</dbReference>
<organism evidence="3 4">
    <name type="scientific">Sus scrofa</name>
    <name type="common">Pig</name>
    <dbReference type="NCBI Taxonomy" id="9823"/>
    <lineage>
        <taxon>Eukaryota</taxon>
        <taxon>Metazoa</taxon>
        <taxon>Chordata</taxon>
        <taxon>Craniata</taxon>
        <taxon>Vertebrata</taxon>
        <taxon>Euteleostomi</taxon>
        <taxon>Mammalia</taxon>
        <taxon>Eutheria</taxon>
        <taxon>Laurasiatheria</taxon>
        <taxon>Artiodactyla</taxon>
        <taxon>Suina</taxon>
        <taxon>Suidae</taxon>
        <taxon>Sus</taxon>
    </lineage>
</organism>
<dbReference type="Proteomes" id="UP000694728">
    <property type="component" value="Unplaced"/>
</dbReference>
<feature type="compositionally biased region" description="Basic and acidic residues" evidence="1">
    <location>
        <begin position="4855"/>
        <end position="4877"/>
    </location>
</feature>
<feature type="domain" description="Coiled-coil" evidence="2">
    <location>
        <begin position="3948"/>
        <end position="4133"/>
    </location>
</feature>
<feature type="compositionally biased region" description="Polar residues" evidence="1">
    <location>
        <begin position="6533"/>
        <end position="6554"/>
    </location>
</feature>
<evidence type="ECO:0000313" key="3">
    <source>
        <dbReference type="Ensembl" id="ENSSSCP00045019192.1"/>
    </source>
</evidence>
<feature type="compositionally biased region" description="Basic and acidic residues" evidence="1">
    <location>
        <begin position="2566"/>
        <end position="2576"/>
    </location>
</feature>
<feature type="compositionally biased region" description="Polar residues" evidence="1">
    <location>
        <begin position="5147"/>
        <end position="5159"/>
    </location>
</feature>
<dbReference type="Ensembl" id="ENSSSCT00045027742.1">
    <property type="protein sequence ID" value="ENSSSCP00045019192.1"/>
    <property type="gene ID" value="ENSSSCG00045016304.1"/>
</dbReference>
<feature type="compositionally biased region" description="Basic and acidic residues" evidence="1">
    <location>
        <begin position="4418"/>
        <end position="4431"/>
    </location>
</feature>
<feature type="compositionally biased region" description="Basic and acidic residues" evidence="1">
    <location>
        <begin position="452"/>
        <end position="462"/>
    </location>
</feature>
<feature type="region of interest" description="Disordered" evidence="1">
    <location>
        <begin position="5938"/>
        <end position="6011"/>
    </location>
</feature>
<feature type="region of interest" description="Disordered" evidence="1">
    <location>
        <begin position="4638"/>
        <end position="4682"/>
    </location>
</feature>
<feature type="compositionally biased region" description="Polar residues" evidence="1">
    <location>
        <begin position="970"/>
        <end position="979"/>
    </location>
</feature>
<evidence type="ECO:0000259" key="2">
    <source>
        <dbReference type="Pfam" id="PF15804"/>
    </source>
</evidence>
<feature type="region of interest" description="Disordered" evidence="1">
    <location>
        <begin position="3071"/>
        <end position="3092"/>
    </location>
</feature>
<dbReference type="PANTHER" id="PTHR35542">
    <property type="entry name" value="COILED-COIL DOMAIN-CONTAINING PROTEIN 168"/>
    <property type="match status" value="1"/>
</dbReference>
<feature type="domain" description="Coiled-coil" evidence="2">
    <location>
        <begin position="1680"/>
        <end position="1704"/>
    </location>
</feature>
<evidence type="ECO:0000313" key="4">
    <source>
        <dbReference type="Proteomes" id="UP000694728"/>
    </source>
</evidence>
<feature type="compositionally biased region" description="Basic and acidic residues" evidence="1">
    <location>
        <begin position="4711"/>
        <end position="4724"/>
    </location>
</feature>
<name>A0A8D1HIM2_PIG</name>
<feature type="compositionally biased region" description="Polar residues" evidence="1">
    <location>
        <begin position="1058"/>
        <end position="1068"/>
    </location>
</feature>
<feature type="region of interest" description="Disordered" evidence="1">
    <location>
        <begin position="6521"/>
        <end position="6554"/>
    </location>
</feature>
<feature type="compositionally biased region" description="Polar residues" evidence="1">
    <location>
        <begin position="5026"/>
        <end position="5035"/>
    </location>
</feature>
<feature type="region of interest" description="Disordered" evidence="1">
    <location>
        <begin position="6928"/>
        <end position="6953"/>
    </location>
</feature>
<proteinExistence type="predicted"/>
<feature type="domain" description="Coiled-coil" evidence="2">
    <location>
        <begin position="5722"/>
        <end position="5828"/>
    </location>
</feature>
<feature type="region of interest" description="Disordered" evidence="1">
    <location>
        <begin position="5772"/>
        <end position="5820"/>
    </location>
</feature>
<feature type="region of interest" description="Disordered" evidence="1">
    <location>
        <begin position="7071"/>
        <end position="7238"/>
    </location>
</feature>
<feature type="region of interest" description="Disordered" evidence="1">
    <location>
        <begin position="2945"/>
        <end position="2967"/>
    </location>
</feature>
<feature type="domain" description="Coiled-coil" evidence="2">
    <location>
        <begin position="4936"/>
        <end position="5073"/>
    </location>
</feature>
<feature type="region of interest" description="Disordered" evidence="1">
    <location>
        <begin position="2427"/>
        <end position="2452"/>
    </location>
</feature>
<feature type="compositionally biased region" description="Low complexity" evidence="1">
    <location>
        <begin position="7129"/>
        <end position="7146"/>
    </location>
</feature>
<feature type="region of interest" description="Disordered" evidence="1">
    <location>
        <begin position="4415"/>
        <end position="4471"/>
    </location>
</feature>
<feature type="compositionally biased region" description="Basic and acidic residues" evidence="1">
    <location>
        <begin position="7177"/>
        <end position="7202"/>
    </location>
</feature>
<feature type="region of interest" description="Disordered" evidence="1">
    <location>
        <begin position="4227"/>
        <end position="4337"/>
    </location>
</feature>
<feature type="compositionally biased region" description="Polar residues" evidence="1">
    <location>
        <begin position="393"/>
        <end position="406"/>
    </location>
</feature>
<feature type="compositionally biased region" description="Basic and acidic residues" evidence="1">
    <location>
        <begin position="5136"/>
        <end position="5146"/>
    </location>
</feature>
<feature type="compositionally biased region" description="Basic and acidic residues" evidence="1">
    <location>
        <begin position="4890"/>
        <end position="4902"/>
    </location>
</feature>
<feature type="region of interest" description="Disordered" evidence="1">
    <location>
        <begin position="1846"/>
        <end position="1921"/>
    </location>
</feature>
<feature type="region of interest" description="Disordered" evidence="1">
    <location>
        <begin position="5556"/>
        <end position="5608"/>
    </location>
</feature>
<feature type="compositionally biased region" description="Polar residues" evidence="1">
    <location>
        <begin position="1351"/>
        <end position="1364"/>
    </location>
</feature>
<protein>
    <submittedName>
        <fullName evidence="3">Coiled-coil domain containing 168</fullName>
    </submittedName>
</protein>
<feature type="region of interest" description="Disordered" evidence="1">
    <location>
        <begin position="2227"/>
        <end position="2259"/>
    </location>
</feature>
<feature type="region of interest" description="Disordered" evidence="1">
    <location>
        <begin position="2758"/>
        <end position="2781"/>
    </location>
</feature>
<feature type="compositionally biased region" description="Basic and acidic residues" evidence="1">
    <location>
        <begin position="790"/>
        <end position="799"/>
    </location>
</feature>
<gene>
    <name evidence="3" type="primary">CCDC168</name>
</gene>
<feature type="compositionally biased region" description="Low complexity" evidence="1">
    <location>
        <begin position="2429"/>
        <end position="2441"/>
    </location>
</feature>
<feature type="region of interest" description="Disordered" evidence="1">
    <location>
        <begin position="5103"/>
        <end position="5231"/>
    </location>
</feature>
<feature type="compositionally biased region" description="Basic and acidic residues" evidence="1">
    <location>
        <begin position="407"/>
        <end position="417"/>
    </location>
</feature>